<dbReference type="Pfam" id="PF00704">
    <property type="entry name" value="Glyco_hydro_18"/>
    <property type="match status" value="1"/>
</dbReference>
<evidence type="ECO:0000256" key="1">
    <source>
        <dbReference type="ARBA" id="ARBA00008682"/>
    </source>
</evidence>
<comment type="similarity">
    <text evidence="1">Belongs to the glycosyl hydrolase 18 family. Chitinase class V subfamily.</text>
</comment>
<dbReference type="PANTHER" id="PTHR11177:SF228">
    <property type="entry name" value="CHITINASE"/>
    <property type="match status" value="1"/>
</dbReference>
<feature type="domain" description="GH18" evidence="3">
    <location>
        <begin position="1"/>
        <end position="283"/>
    </location>
</feature>
<dbReference type="EMBL" id="QJNU01000015">
    <property type="protein sequence ID" value="RYP10640.1"/>
    <property type="molecule type" value="Genomic_DNA"/>
</dbReference>
<dbReference type="EC" id="3.2.1.14" evidence="2"/>
<reference evidence="4 5" key="1">
    <citation type="submission" date="2018-06" db="EMBL/GenBank/DDBJ databases">
        <title>Complete Genomes of Monosporascus.</title>
        <authorList>
            <person name="Robinson A.J."/>
            <person name="Natvig D.O."/>
        </authorList>
    </citation>
    <scope>NUCLEOTIDE SEQUENCE [LARGE SCALE GENOMIC DNA]</scope>
    <source>
        <strain evidence="4 5">CBS 110550</strain>
    </source>
</reference>
<evidence type="ECO:0000259" key="3">
    <source>
        <dbReference type="PROSITE" id="PS51910"/>
    </source>
</evidence>
<name>A0A4Q4TYB2_9PEZI</name>
<evidence type="ECO:0000256" key="2">
    <source>
        <dbReference type="ARBA" id="ARBA00012729"/>
    </source>
</evidence>
<dbReference type="InterPro" id="IPR001223">
    <property type="entry name" value="Glyco_hydro18_cat"/>
</dbReference>
<dbReference type="STRING" id="155417.A0A4Q4TYB2"/>
<dbReference type="GO" id="GO:0008061">
    <property type="term" value="F:chitin binding"/>
    <property type="evidence" value="ECO:0007669"/>
    <property type="project" value="InterPro"/>
</dbReference>
<proteinExistence type="inferred from homology"/>
<dbReference type="SUPFAM" id="SSF51445">
    <property type="entry name" value="(Trans)glycosidases"/>
    <property type="match status" value="1"/>
</dbReference>
<dbReference type="Proteomes" id="UP000293360">
    <property type="component" value="Unassembled WGS sequence"/>
</dbReference>
<dbReference type="InterPro" id="IPR011583">
    <property type="entry name" value="Chitinase_II/V-like_cat"/>
</dbReference>
<dbReference type="GO" id="GO:0005975">
    <property type="term" value="P:carbohydrate metabolic process"/>
    <property type="evidence" value="ECO:0007669"/>
    <property type="project" value="InterPro"/>
</dbReference>
<keyword evidence="5" id="KW-1185">Reference proteome</keyword>
<sequence length="283" mass="30636">MRSSSSSARRHMGTSASNVMYTNAVYFPNQKIYENFTPGMMDYGCVSHVYYAFANVLADGTVLVFTWEYPSDAQQGADFVALLAAIRIHLPEEQFFVTAALPAGTSVLQHINIAQAAAYLDFVNLMAYDFCGPWEHRSGHHAQLYSLQKDEVSGSSGVSYLIANGCPSKKILLGIPVYGRSFLGVSGPGHRHKGPGGRNGAFEYHELPRKHAKETVDKRIGAASCVGGDGGFVSYDNPETVKMKAAFCKQKGLGGLFYWSGPADSQEKGRSLIAAGFKSLHSS</sequence>
<dbReference type="Gene3D" id="3.10.50.10">
    <property type="match status" value="1"/>
</dbReference>
<dbReference type="PROSITE" id="PS51910">
    <property type="entry name" value="GH18_2"/>
    <property type="match status" value="1"/>
</dbReference>
<comment type="caution">
    <text evidence="4">The sequence shown here is derived from an EMBL/GenBank/DDBJ whole genome shotgun (WGS) entry which is preliminary data.</text>
</comment>
<dbReference type="Gene3D" id="3.20.20.80">
    <property type="entry name" value="Glycosidases"/>
    <property type="match status" value="1"/>
</dbReference>
<dbReference type="GO" id="GO:0005576">
    <property type="term" value="C:extracellular region"/>
    <property type="evidence" value="ECO:0007669"/>
    <property type="project" value="TreeGrafter"/>
</dbReference>
<gene>
    <name evidence="4" type="ORF">DL764_000524</name>
</gene>
<organism evidence="4 5">
    <name type="scientific">Monosporascus ibericus</name>
    <dbReference type="NCBI Taxonomy" id="155417"/>
    <lineage>
        <taxon>Eukaryota</taxon>
        <taxon>Fungi</taxon>
        <taxon>Dikarya</taxon>
        <taxon>Ascomycota</taxon>
        <taxon>Pezizomycotina</taxon>
        <taxon>Sordariomycetes</taxon>
        <taxon>Xylariomycetidae</taxon>
        <taxon>Xylariales</taxon>
        <taxon>Xylariales incertae sedis</taxon>
        <taxon>Monosporascus</taxon>
    </lineage>
</organism>
<dbReference type="InterPro" id="IPR029070">
    <property type="entry name" value="Chitinase_insertion_sf"/>
</dbReference>
<dbReference type="GO" id="GO:0006032">
    <property type="term" value="P:chitin catabolic process"/>
    <property type="evidence" value="ECO:0007669"/>
    <property type="project" value="TreeGrafter"/>
</dbReference>
<protein>
    <recommendedName>
        <fullName evidence="2">chitinase</fullName>
        <ecNumber evidence="2">3.2.1.14</ecNumber>
    </recommendedName>
</protein>
<dbReference type="InterPro" id="IPR017853">
    <property type="entry name" value="GH"/>
</dbReference>
<dbReference type="InterPro" id="IPR050314">
    <property type="entry name" value="Glycosyl_Hydrlase_18"/>
</dbReference>
<dbReference type="GO" id="GO:0008843">
    <property type="term" value="F:endochitinase activity"/>
    <property type="evidence" value="ECO:0007669"/>
    <property type="project" value="UniProtKB-EC"/>
</dbReference>
<dbReference type="PANTHER" id="PTHR11177">
    <property type="entry name" value="CHITINASE"/>
    <property type="match status" value="1"/>
</dbReference>
<accession>A0A4Q4TYB2</accession>
<dbReference type="OrthoDB" id="76388at2759"/>
<evidence type="ECO:0000313" key="5">
    <source>
        <dbReference type="Proteomes" id="UP000293360"/>
    </source>
</evidence>
<dbReference type="SUPFAM" id="SSF54556">
    <property type="entry name" value="Chitinase insertion domain"/>
    <property type="match status" value="1"/>
</dbReference>
<dbReference type="AlphaFoldDB" id="A0A4Q4TYB2"/>
<evidence type="ECO:0000313" key="4">
    <source>
        <dbReference type="EMBL" id="RYP10640.1"/>
    </source>
</evidence>
<dbReference type="SMART" id="SM00636">
    <property type="entry name" value="Glyco_18"/>
    <property type="match status" value="1"/>
</dbReference>